<accession>A0ABT8CMG2</accession>
<name>A0ABT8CMG2_9FLAO</name>
<dbReference type="Proteomes" id="UP001242368">
    <property type="component" value="Unassembled WGS sequence"/>
</dbReference>
<evidence type="ECO:0000313" key="1">
    <source>
        <dbReference type="EMBL" id="MDN3705643.1"/>
    </source>
</evidence>
<comment type="caution">
    <text evidence="1">The sequence shown here is derived from an EMBL/GenBank/DDBJ whole genome shotgun (WGS) entry which is preliminary data.</text>
</comment>
<proteinExistence type="predicted"/>
<dbReference type="RefSeq" id="WP_290361804.1">
    <property type="nucleotide sequence ID" value="NZ_JAUFQU010000001.1"/>
</dbReference>
<sequence>MLRKSYDSTYGMEMIHFRKKETVTHDELLKGVLKFETELEKMEGVVFHCLVRNYSGVYAHVLFVQQEKDLEAVQQLLNKSDEQSSLFYLTDELSVQRQFHKIHKTDFKVPDFFSCMECGTFSLKPHKEWSQLVEISDYLEKEYLYRFENTQAHLLGTLAEGRGSEITFGTTLGQTKNICMGYFDTYWGRELLGMMDEKDLQLDFWYLIA</sequence>
<evidence type="ECO:0000313" key="2">
    <source>
        <dbReference type="Proteomes" id="UP001242368"/>
    </source>
</evidence>
<keyword evidence="2" id="KW-1185">Reference proteome</keyword>
<dbReference type="EMBL" id="JAUFQU010000001">
    <property type="protein sequence ID" value="MDN3705643.1"/>
    <property type="molecule type" value="Genomic_DNA"/>
</dbReference>
<gene>
    <name evidence="1" type="ORF">QW060_00670</name>
</gene>
<organism evidence="1 2">
    <name type="scientific">Paenimyroides ceti</name>
    <dbReference type="NCBI Taxonomy" id="395087"/>
    <lineage>
        <taxon>Bacteria</taxon>
        <taxon>Pseudomonadati</taxon>
        <taxon>Bacteroidota</taxon>
        <taxon>Flavobacteriia</taxon>
        <taxon>Flavobacteriales</taxon>
        <taxon>Flavobacteriaceae</taxon>
        <taxon>Paenimyroides</taxon>
    </lineage>
</organism>
<protein>
    <submittedName>
        <fullName evidence="1">Uncharacterized protein</fullName>
    </submittedName>
</protein>
<reference evidence="2" key="1">
    <citation type="journal article" date="2019" name="Int. J. Syst. Evol. Microbiol.">
        <title>The Global Catalogue of Microorganisms (GCM) 10K type strain sequencing project: providing services to taxonomists for standard genome sequencing and annotation.</title>
        <authorList>
            <consortium name="The Broad Institute Genomics Platform"/>
            <consortium name="The Broad Institute Genome Sequencing Center for Infectious Disease"/>
            <person name="Wu L."/>
            <person name="Ma J."/>
        </authorList>
    </citation>
    <scope>NUCLEOTIDE SEQUENCE [LARGE SCALE GENOMIC DNA]</scope>
    <source>
        <strain evidence="2">CECT 7184</strain>
    </source>
</reference>